<feature type="signal peptide" evidence="2">
    <location>
        <begin position="1"/>
        <end position="18"/>
    </location>
</feature>
<name>A0A7S4ERM4_CHRCT</name>
<accession>A0A7S4ERM4</accession>
<protein>
    <recommendedName>
        <fullName evidence="4">Glycosyltransferase family 92 protein</fullName>
    </recommendedName>
</protein>
<dbReference type="EMBL" id="HBIZ01000944">
    <property type="protein sequence ID" value="CAE0747948.1"/>
    <property type="molecule type" value="Transcribed_RNA"/>
</dbReference>
<evidence type="ECO:0000256" key="1">
    <source>
        <dbReference type="SAM" id="MobiDB-lite"/>
    </source>
</evidence>
<evidence type="ECO:0000256" key="2">
    <source>
        <dbReference type="SAM" id="SignalP"/>
    </source>
</evidence>
<keyword evidence="2" id="KW-0732">Signal</keyword>
<reference evidence="3" key="1">
    <citation type="submission" date="2021-01" db="EMBL/GenBank/DDBJ databases">
        <authorList>
            <person name="Corre E."/>
            <person name="Pelletier E."/>
            <person name="Niang G."/>
            <person name="Scheremetjew M."/>
            <person name="Finn R."/>
            <person name="Kale V."/>
            <person name="Holt S."/>
            <person name="Cochrane G."/>
            <person name="Meng A."/>
            <person name="Brown T."/>
            <person name="Cohen L."/>
        </authorList>
    </citation>
    <scope>NUCLEOTIDE SEQUENCE</scope>
    <source>
        <strain evidence="3">CCMP645</strain>
    </source>
</reference>
<evidence type="ECO:0008006" key="4">
    <source>
        <dbReference type="Google" id="ProtNLM"/>
    </source>
</evidence>
<dbReference type="AlphaFoldDB" id="A0A7S4ERM4"/>
<feature type="region of interest" description="Disordered" evidence="1">
    <location>
        <begin position="20"/>
        <end position="43"/>
    </location>
</feature>
<proteinExistence type="predicted"/>
<sequence>MLFKAVFLFLTQLGLSSQKYIPTSDSSGEEEAESQTQPFASEPALCSHFPPRLAARVYLYSFVTGQQSVLLEHWLRHYNRLGIDLRRRAHIRLHTATKGSGPELEELEKSRLVLNRIAGADTFVESEAWSSELKSNLATLYLKSLPFDAMLIYADLDEFFEYRCDQLEAVLNSRTPVAIRGSMQDRVAADFRLRSVQPIVPMAEQFPQRCRILRLCLVARSSKYTLMPARDFNGTEVRFQNAHNFDCKSRNKPSNKGGNCANLTILQGPSFPHYHFTRYAQHFSETKAATYMNNSKAESKGQKKYKANKYSRETSMVYRADSETGLVQINEWCRPTCNASLSFFGMPAKEVHRLLTQSSPAFLIFRPKT</sequence>
<feature type="chain" id="PRO_5031465265" description="Glycosyltransferase family 92 protein" evidence="2">
    <location>
        <begin position="19"/>
        <end position="369"/>
    </location>
</feature>
<gene>
    <name evidence="3" type="ORF">PCAR00345_LOCUS530</name>
</gene>
<evidence type="ECO:0000313" key="3">
    <source>
        <dbReference type="EMBL" id="CAE0747948.1"/>
    </source>
</evidence>
<organism evidence="3">
    <name type="scientific">Chrysotila carterae</name>
    <name type="common">Marine alga</name>
    <name type="synonym">Syracosphaera carterae</name>
    <dbReference type="NCBI Taxonomy" id="13221"/>
    <lineage>
        <taxon>Eukaryota</taxon>
        <taxon>Haptista</taxon>
        <taxon>Haptophyta</taxon>
        <taxon>Prymnesiophyceae</taxon>
        <taxon>Isochrysidales</taxon>
        <taxon>Isochrysidaceae</taxon>
        <taxon>Chrysotila</taxon>
    </lineage>
</organism>